<keyword evidence="3" id="KW-1185">Reference proteome</keyword>
<evidence type="ECO:0000313" key="2">
    <source>
        <dbReference type="EMBL" id="PAX60112.1"/>
    </source>
</evidence>
<evidence type="ECO:0000313" key="3">
    <source>
        <dbReference type="Proteomes" id="UP000218238"/>
    </source>
</evidence>
<feature type="transmembrane region" description="Helical" evidence="1">
    <location>
        <begin position="12"/>
        <end position="33"/>
    </location>
</feature>
<accession>A0A2A2TNU5</accession>
<sequence>MDFDDNNQHLPVQLFIFILSLADDILLLGLARIGVHFAWLSWLSPVIMGGMVLQFGWHFYRHRVKVRSSVDASVDN</sequence>
<evidence type="ECO:0000256" key="1">
    <source>
        <dbReference type="SAM" id="Phobius"/>
    </source>
</evidence>
<proteinExistence type="predicted"/>
<gene>
    <name evidence="2" type="ORF">CK510_03550</name>
</gene>
<dbReference type="RefSeq" id="WP_095720380.1">
    <property type="nucleotide sequence ID" value="NZ_NTFS01000022.1"/>
</dbReference>
<organism evidence="2 3">
    <name type="scientific">Brunnivagina elsteri CCALA 953</name>
    <dbReference type="NCBI Taxonomy" id="987040"/>
    <lineage>
        <taxon>Bacteria</taxon>
        <taxon>Bacillati</taxon>
        <taxon>Cyanobacteriota</taxon>
        <taxon>Cyanophyceae</taxon>
        <taxon>Nostocales</taxon>
        <taxon>Calotrichaceae</taxon>
        <taxon>Brunnivagina</taxon>
    </lineage>
</organism>
<dbReference type="EMBL" id="NTFS01000022">
    <property type="protein sequence ID" value="PAX60112.1"/>
    <property type="molecule type" value="Genomic_DNA"/>
</dbReference>
<reference evidence="2 3" key="1">
    <citation type="submission" date="2017-08" db="EMBL/GenBank/DDBJ databases">
        <title>Draft genome sequence of filamentous cyanobacterium Calothrix elsteri CCALA 953.</title>
        <authorList>
            <person name="Gagunashvili A.N."/>
            <person name="Elster J."/>
            <person name="Andresson O.S."/>
        </authorList>
    </citation>
    <scope>NUCLEOTIDE SEQUENCE [LARGE SCALE GENOMIC DNA]</scope>
    <source>
        <strain evidence="2 3">CCALA 953</strain>
    </source>
</reference>
<feature type="transmembrane region" description="Helical" evidence="1">
    <location>
        <begin position="39"/>
        <end position="60"/>
    </location>
</feature>
<keyword evidence="1" id="KW-1133">Transmembrane helix</keyword>
<keyword evidence="1" id="KW-0472">Membrane</keyword>
<protein>
    <submittedName>
        <fullName evidence="2">Uncharacterized protein</fullName>
    </submittedName>
</protein>
<dbReference type="AlphaFoldDB" id="A0A2A2TNU5"/>
<dbReference type="Proteomes" id="UP000218238">
    <property type="component" value="Unassembled WGS sequence"/>
</dbReference>
<comment type="caution">
    <text evidence="2">The sequence shown here is derived from an EMBL/GenBank/DDBJ whole genome shotgun (WGS) entry which is preliminary data.</text>
</comment>
<name>A0A2A2TNU5_9CYAN</name>
<keyword evidence="1" id="KW-0812">Transmembrane</keyword>